<gene>
    <name evidence="2" type="ORF">GH714_031247</name>
</gene>
<sequence length="123" mass="14009">MSQIANSIINQKLVDAGYYILLGLSDVEFIQNLKELKADVVHTELQRSKLDAKVKKCICIGFDEQRKGWRCMDPVTYKFTVSRDMVFDEVSSYYAKAKVNLDAEPEMTTLSLTPSPKVLEKAR</sequence>
<protein>
    <recommendedName>
        <fullName evidence="1">Retroviral polymerase SH3-like domain-containing protein</fullName>
    </recommendedName>
</protein>
<reference evidence="2 3" key="1">
    <citation type="journal article" date="2020" name="Mol. Plant">
        <title>The Chromosome-Based Rubber Tree Genome Provides New Insights into Spurge Genome Evolution and Rubber Biosynthesis.</title>
        <authorList>
            <person name="Liu J."/>
            <person name="Shi C."/>
            <person name="Shi C.C."/>
            <person name="Li W."/>
            <person name="Zhang Q.J."/>
            <person name="Zhang Y."/>
            <person name="Li K."/>
            <person name="Lu H.F."/>
            <person name="Shi C."/>
            <person name="Zhu S.T."/>
            <person name="Xiao Z.Y."/>
            <person name="Nan H."/>
            <person name="Yue Y."/>
            <person name="Zhu X.G."/>
            <person name="Wu Y."/>
            <person name="Hong X.N."/>
            <person name="Fan G.Y."/>
            <person name="Tong Y."/>
            <person name="Zhang D."/>
            <person name="Mao C.L."/>
            <person name="Liu Y.L."/>
            <person name="Hao S.J."/>
            <person name="Liu W.Q."/>
            <person name="Lv M.Q."/>
            <person name="Zhang H.B."/>
            <person name="Liu Y."/>
            <person name="Hu-Tang G.R."/>
            <person name="Wang J.P."/>
            <person name="Wang J.H."/>
            <person name="Sun Y.H."/>
            <person name="Ni S.B."/>
            <person name="Chen W.B."/>
            <person name="Zhang X.C."/>
            <person name="Jiao Y.N."/>
            <person name="Eichler E.E."/>
            <person name="Li G.H."/>
            <person name="Liu X."/>
            <person name="Gao L.Z."/>
        </authorList>
    </citation>
    <scope>NUCLEOTIDE SEQUENCE [LARGE SCALE GENOMIC DNA]</scope>
    <source>
        <strain evidence="3">cv. GT1</strain>
        <tissue evidence="2">Leaf</tissue>
    </source>
</reference>
<comment type="caution">
    <text evidence="2">The sequence shown here is derived from an EMBL/GenBank/DDBJ whole genome shotgun (WGS) entry which is preliminary data.</text>
</comment>
<dbReference type="Pfam" id="PF25597">
    <property type="entry name" value="SH3_retrovirus"/>
    <property type="match status" value="1"/>
</dbReference>
<evidence type="ECO:0000259" key="1">
    <source>
        <dbReference type="Pfam" id="PF25597"/>
    </source>
</evidence>
<dbReference type="EMBL" id="JAAGAX010000003">
    <property type="protein sequence ID" value="KAF2320846.1"/>
    <property type="molecule type" value="Genomic_DNA"/>
</dbReference>
<proteinExistence type="predicted"/>
<dbReference type="InterPro" id="IPR057670">
    <property type="entry name" value="SH3_retrovirus"/>
</dbReference>
<dbReference type="Proteomes" id="UP000467840">
    <property type="component" value="Chromosome 10"/>
</dbReference>
<name>A0A6A6N8F7_HEVBR</name>
<accession>A0A6A6N8F7</accession>
<keyword evidence="3" id="KW-1185">Reference proteome</keyword>
<evidence type="ECO:0000313" key="2">
    <source>
        <dbReference type="EMBL" id="KAF2320846.1"/>
    </source>
</evidence>
<organism evidence="2 3">
    <name type="scientific">Hevea brasiliensis</name>
    <name type="common">Para rubber tree</name>
    <name type="synonym">Siphonia brasiliensis</name>
    <dbReference type="NCBI Taxonomy" id="3981"/>
    <lineage>
        <taxon>Eukaryota</taxon>
        <taxon>Viridiplantae</taxon>
        <taxon>Streptophyta</taxon>
        <taxon>Embryophyta</taxon>
        <taxon>Tracheophyta</taxon>
        <taxon>Spermatophyta</taxon>
        <taxon>Magnoliopsida</taxon>
        <taxon>eudicotyledons</taxon>
        <taxon>Gunneridae</taxon>
        <taxon>Pentapetalae</taxon>
        <taxon>rosids</taxon>
        <taxon>fabids</taxon>
        <taxon>Malpighiales</taxon>
        <taxon>Euphorbiaceae</taxon>
        <taxon>Crotonoideae</taxon>
        <taxon>Micrandreae</taxon>
        <taxon>Hevea</taxon>
    </lineage>
</organism>
<evidence type="ECO:0000313" key="3">
    <source>
        <dbReference type="Proteomes" id="UP000467840"/>
    </source>
</evidence>
<dbReference type="AlphaFoldDB" id="A0A6A6N8F7"/>
<feature type="domain" description="Retroviral polymerase SH3-like" evidence="1">
    <location>
        <begin position="41"/>
        <end position="94"/>
    </location>
</feature>